<evidence type="ECO:0000256" key="6">
    <source>
        <dbReference type="SAM" id="Phobius"/>
    </source>
</evidence>
<evidence type="ECO:0000256" key="3">
    <source>
        <dbReference type="ARBA" id="ARBA00022989"/>
    </source>
</evidence>
<dbReference type="Proteomes" id="UP000762676">
    <property type="component" value="Unassembled WGS sequence"/>
</dbReference>
<dbReference type="GO" id="GO:0016020">
    <property type="term" value="C:membrane"/>
    <property type="evidence" value="ECO:0007669"/>
    <property type="project" value="UniProtKB-SubCell"/>
</dbReference>
<feature type="transmembrane region" description="Helical" evidence="6">
    <location>
        <begin position="314"/>
        <end position="338"/>
    </location>
</feature>
<keyword evidence="2 6" id="KW-0812">Transmembrane</keyword>
<dbReference type="GO" id="GO:0004930">
    <property type="term" value="F:G protein-coupled receptor activity"/>
    <property type="evidence" value="ECO:0007669"/>
    <property type="project" value="InterPro"/>
</dbReference>
<dbReference type="PANTHER" id="PTHR46641">
    <property type="entry name" value="FMRFAMIDE RECEPTOR-RELATED"/>
    <property type="match status" value="1"/>
</dbReference>
<feature type="transmembrane region" description="Helical" evidence="6">
    <location>
        <begin position="358"/>
        <end position="377"/>
    </location>
</feature>
<keyword evidence="4 6" id="KW-0472">Membrane</keyword>
<sequence length="449" mass="49288">MSGVEAVTNVFVEVASAILYTTPDTNIGINSNISSSNSSGNDTGDFHHVTAASTGSRSGQVRPVMYRPPDLVSADVANDVAEAVYCYILPVLVVFGTVGNVLSIIVLCVEKKKDSTNASLTALAVSDTGYILTTFARQTSCIISKFDPTLGRNYTTLMYGQMIVVNICFSRVTSVITAIISTERCLAVTLPLKVREIVTRPRMIIALVLAFVITFALIGPVFFMAESYWTTNPRTNTSYVTYQLTQWYIENKDALDTYRDIFLNAVFRFLPAGLVIFNTAVIISRVKKASSWRGDTASQAGKARATREKKLTNMLLVLCGVYIFCTLPGVVFQIFTFLTDEFSVFGRYRNTYKMTTALSLLTQFINSSINFVIYMAMNERFAKSYVDLFGCRFLLSSNSEASEKDAQTKPTMGTTLTSKSGKPSSTSGDSPSEQDEVKADDVKVKVAET</sequence>
<evidence type="ECO:0000259" key="7">
    <source>
        <dbReference type="PROSITE" id="PS50262"/>
    </source>
</evidence>
<evidence type="ECO:0000256" key="5">
    <source>
        <dbReference type="SAM" id="MobiDB-lite"/>
    </source>
</evidence>
<keyword evidence="9" id="KW-1185">Reference proteome</keyword>
<feature type="compositionally biased region" description="Low complexity" evidence="5">
    <location>
        <begin position="417"/>
        <end position="431"/>
    </location>
</feature>
<dbReference type="InterPro" id="IPR000276">
    <property type="entry name" value="GPCR_Rhodpsn"/>
</dbReference>
<keyword evidence="3 6" id="KW-1133">Transmembrane helix</keyword>
<evidence type="ECO:0000256" key="4">
    <source>
        <dbReference type="ARBA" id="ARBA00023136"/>
    </source>
</evidence>
<keyword evidence="8" id="KW-0675">Receptor</keyword>
<feature type="domain" description="G-protein coupled receptors family 1 profile" evidence="7">
    <location>
        <begin position="99"/>
        <end position="374"/>
    </location>
</feature>
<dbReference type="SMART" id="SM01381">
    <property type="entry name" value="7TM_GPCR_Srsx"/>
    <property type="match status" value="1"/>
</dbReference>
<dbReference type="PANTHER" id="PTHR46641:SF2">
    <property type="entry name" value="FMRFAMIDE RECEPTOR"/>
    <property type="match status" value="1"/>
</dbReference>
<dbReference type="Gene3D" id="1.20.1070.10">
    <property type="entry name" value="Rhodopsin 7-helix transmembrane proteins"/>
    <property type="match status" value="1"/>
</dbReference>
<evidence type="ECO:0000313" key="8">
    <source>
        <dbReference type="EMBL" id="GFS04418.1"/>
    </source>
</evidence>
<feature type="transmembrane region" description="Helical" evidence="6">
    <location>
        <begin position="203"/>
        <end position="225"/>
    </location>
</feature>
<dbReference type="SUPFAM" id="SSF81321">
    <property type="entry name" value="Family A G protein-coupled receptor-like"/>
    <property type="match status" value="1"/>
</dbReference>
<evidence type="ECO:0000256" key="1">
    <source>
        <dbReference type="ARBA" id="ARBA00004370"/>
    </source>
</evidence>
<evidence type="ECO:0000256" key="2">
    <source>
        <dbReference type="ARBA" id="ARBA00022692"/>
    </source>
</evidence>
<dbReference type="InterPro" id="IPR052954">
    <property type="entry name" value="GPCR-Ligand_Int"/>
</dbReference>
<feature type="transmembrane region" description="Helical" evidence="6">
    <location>
        <begin position="261"/>
        <end position="283"/>
    </location>
</feature>
<dbReference type="EMBL" id="BMAT01013027">
    <property type="protein sequence ID" value="GFS04418.1"/>
    <property type="molecule type" value="Genomic_DNA"/>
</dbReference>
<feature type="transmembrane region" description="Helical" evidence="6">
    <location>
        <begin position="87"/>
        <end position="109"/>
    </location>
</feature>
<gene>
    <name evidence="8" type="ORF">ElyMa_006494700</name>
</gene>
<accession>A0AAV4I4D4</accession>
<dbReference type="AlphaFoldDB" id="A0AAV4I4D4"/>
<protein>
    <submittedName>
        <fullName evidence="8">Chemosensory receptor A</fullName>
    </submittedName>
</protein>
<comment type="caution">
    <text evidence="8">The sequence shown here is derived from an EMBL/GenBank/DDBJ whole genome shotgun (WGS) entry which is preliminary data.</text>
</comment>
<proteinExistence type="predicted"/>
<dbReference type="CDD" id="cd14978">
    <property type="entry name" value="7tmA_FMRFamide_R-like"/>
    <property type="match status" value="1"/>
</dbReference>
<dbReference type="PROSITE" id="PS50262">
    <property type="entry name" value="G_PROTEIN_RECEP_F1_2"/>
    <property type="match status" value="1"/>
</dbReference>
<dbReference type="Pfam" id="PF00001">
    <property type="entry name" value="7tm_1"/>
    <property type="match status" value="1"/>
</dbReference>
<feature type="region of interest" description="Disordered" evidence="5">
    <location>
        <begin position="401"/>
        <end position="449"/>
    </location>
</feature>
<feature type="compositionally biased region" description="Basic and acidic residues" evidence="5">
    <location>
        <begin position="435"/>
        <end position="449"/>
    </location>
</feature>
<reference evidence="8 9" key="1">
    <citation type="journal article" date="2021" name="Elife">
        <title>Chloroplast acquisition without the gene transfer in kleptoplastic sea slugs, Plakobranchus ocellatus.</title>
        <authorList>
            <person name="Maeda T."/>
            <person name="Takahashi S."/>
            <person name="Yoshida T."/>
            <person name="Shimamura S."/>
            <person name="Takaki Y."/>
            <person name="Nagai Y."/>
            <person name="Toyoda A."/>
            <person name="Suzuki Y."/>
            <person name="Arimoto A."/>
            <person name="Ishii H."/>
            <person name="Satoh N."/>
            <person name="Nishiyama T."/>
            <person name="Hasebe M."/>
            <person name="Maruyama T."/>
            <person name="Minagawa J."/>
            <person name="Obokata J."/>
            <person name="Shigenobu S."/>
        </authorList>
    </citation>
    <scope>NUCLEOTIDE SEQUENCE [LARGE SCALE GENOMIC DNA]</scope>
</reference>
<dbReference type="InterPro" id="IPR017452">
    <property type="entry name" value="GPCR_Rhodpsn_7TM"/>
</dbReference>
<comment type="subcellular location">
    <subcellularLocation>
        <location evidence="1">Membrane</location>
    </subcellularLocation>
</comment>
<evidence type="ECO:0000313" key="9">
    <source>
        <dbReference type="Proteomes" id="UP000762676"/>
    </source>
</evidence>
<organism evidence="8 9">
    <name type="scientific">Elysia marginata</name>
    <dbReference type="NCBI Taxonomy" id="1093978"/>
    <lineage>
        <taxon>Eukaryota</taxon>
        <taxon>Metazoa</taxon>
        <taxon>Spiralia</taxon>
        <taxon>Lophotrochozoa</taxon>
        <taxon>Mollusca</taxon>
        <taxon>Gastropoda</taxon>
        <taxon>Heterobranchia</taxon>
        <taxon>Euthyneura</taxon>
        <taxon>Panpulmonata</taxon>
        <taxon>Sacoglossa</taxon>
        <taxon>Placobranchoidea</taxon>
        <taxon>Plakobranchidae</taxon>
        <taxon>Elysia</taxon>
    </lineage>
</organism>
<dbReference type="PRINTS" id="PR00237">
    <property type="entry name" value="GPCRRHODOPSN"/>
</dbReference>
<name>A0AAV4I4D4_9GAST</name>